<evidence type="ECO:0000256" key="1">
    <source>
        <dbReference type="SAM" id="MobiDB-lite"/>
    </source>
</evidence>
<dbReference type="PANTHER" id="PTHR41156">
    <property type="entry name" value="AGAP006184-PA"/>
    <property type="match status" value="1"/>
</dbReference>
<proteinExistence type="predicted"/>
<protein>
    <submittedName>
        <fullName evidence="2">Uncharacterized protein</fullName>
    </submittedName>
</protein>
<name>A0A553N7Q9_TIGCA</name>
<comment type="caution">
    <text evidence="2">The sequence shown here is derived from an EMBL/GenBank/DDBJ whole genome shotgun (WGS) entry which is preliminary data.</text>
</comment>
<dbReference type="EMBL" id="VCGU01000459">
    <property type="protein sequence ID" value="TRY61477.1"/>
    <property type="molecule type" value="Genomic_DNA"/>
</dbReference>
<evidence type="ECO:0000313" key="2">
    <source>
        <dbReference type="EMBL" id="TRY61477.1"/>
    </source>
</evidence>
<dbReference type="Proteomes" id="UP000318571">
    <property type="component" value="Chromosome 8"/>
</dbReference>
<feature type="region of interest" description="Disordered" evidence="1">
    <location>
        <begin position="1"/>
        <end position="93"/>
    </location>
</feature>
<dbReference type="PANTHER" id="PTHR41156:SF1">
    <property type="entry name" value="ZASP-LIKE MOTIF DOMAIN-CONTAINING PROTEIN"/>
    <property type="match status" value="1"/>
</dbReference>
<keyword evidence="3" id="KW-1185">Reference proteome</keyword>
<dbReference type="AlphaFoldDB" id="A0A553N7Q9"/>
<evidence type="ECO:0000313" key="3">
    <source>
        <dbReference type="Proteomes" id="UP000318571"/>
    </source>
</evidence>
<accession>A0A553N7Q9</accession>
<reference evidence="2 3" key="1">
    <citation type="journal article" date="2018" name="Nat. Ecol. Evol.">
        <title>Genomic signatures of mitonuclear coevolution across populations of Tigriopus californicus.</title>
        <authorList>
            <person name="Barreto F.S."/>
            <person name="Watson E.T."/>
            <person name="Lima T.G."/>
            <person name="Willett C.S."/>
            <person name="Edmands S."/>
            <person name="Li W."/>
            <person name="Burton R.S."/>
        </authorList>
    </citation>
    <scope>NUCLEOTIDE SEQUENCE [LARGE SCALE GENOMIC DNA]</scope>
    <source>
        <strain evidence="2 3">San Diego</strain>
    </source>
</reference>
<gene>
    <name evidence="2" type="ORF">TCAL_14990</name>
</gene>
<organism evidence="2 3">
    <name type="scientific">Tigriopus californicus</name>
    <name type="common">Marine copepod</name>
    <dbReference type="NCBI Taxonomy" id="6832"/>
    <lineage>
        <taxon>Eukaryota</taxon>
        <taxon>Metazoa</taxon>
        <taxon>Ecdysozoa</taxon>
        <taxon>Arthropoda</taxon>
        <taxon>Crustacea</taxon>
        <taxon>Multicrustacea</taxon>
        <taxon>Hexanauplia</taxon>
        <taxon>Copepoda</taxon>
        <taxon>Harpacticoida</taxon>
        <taxon>Harpacticidae</taxon>
        <taxon>Tigriopus</taxon>
    </lineage>
</organism>
<sequence length="115" mass="12514">MNERSEFDSSIAHSGFVEPRHKPRTPSPEPYRPNYRELSPTRPQQNLQPIRPAGGELITHTTSLQGQGGKGKAKGEYTYKSKGKSKYSESEGGKKGAAVIPICLPLCCAAPCVIM</sequence>